<accession>A0A0M9WGU0</accession>
<dbReference type="Proteomes" id="UP000037696">
    <property type="component" value="Unassembled WGS sequence"/>
</dbReference>
<proteinExistence type="predicted"/>
<reference evidence="1 2" key="1">
    <citation type="submission" date="2015-08" db="EMBL/GenBank/DDBJ databases">
        <title>Genome sequencing of Penicillium nordicum.</title>
        <authorList>
            <person name="Nguyen H.D."/>
            <person name="Seifert K.A."/>
        </authorList>
    </citation>
    <scope>NUCLEOTIDE SEQUENCE [LARGE SCALE GENOMIC DNA]</scope>
    <source>
        <strain evidence="1 2">DAOMC 185683</strain>
    </source>
</reference>
<evidence type="ECO:0000313" key="1">
    <source>
        <dbReference type="EMBL" id="KOS44325.1"/>
    </source>
</evidence>
<evidence type="ECO:0000313" key="2">
    <source>
        <dbReference type="Proteomes" id="UP000037696"/>
    </source>
</evidence>
<protein>
    <submittedName>
        <fullName evidence="1">Uncharacterized protein</fullName>
    </submittedName>
</protein>
<name>A0A0M9WGU0_9EURO</name>
<dbReference type="STRING" id="229535.A0A0M9WGU0"/>
<sequence>MSETPMWGLRPPQHIRHAKCAWEYGISPDMPGLSLEPTLFKGTLDEAKFIEFPLAHFAAMHWFHHYSTSREGKISIEPLVSKLFKDELKAFVT</sequence>
<organism evidence="1 2">
    <name type="scientific">Penicillium nordicum</name>
    <dbReference type="NCBI Taxonomy" id="229535"/>
    <lineage>
        <taxon>Eukaryota</taxon>
        <taxon>Fungi</taxon>
        <taxon>Dikarya</taxon>
        <taxon>Ascomycota</taxon>
        <taxon>Pezizomycotina</taxon>
        <taxon>Eurotiomycetes</taxon>
        <taxon>Eurotiomycetidae</taxon>
        <taxon>Eurotiales</taxon>
        <taxon>Aspergillaceae</taxon>
        <taxon>Penicillium</taxon>
    </lineage>
</organism>
<dbReference type="EMBL" id="LHQQ01000063">
    <property type="protein sequence ID" value="KOS44325.1"/>
    <property type="molecule type" value="Genomic_DNA"/>
</dbReference>
<dbReference type="AlphaFoldDB" id="A0A0M9WGU0"/>
<comment type="caution">
    <text evidence="1">The sequence shown here is derived from an EMBL/GenBank/DDBJ whole genome shotgun (WGS) entry which is preliminary data.</text>
</comment>
<keyword evidence="2" id="KW-1185">Reference proteome</keyword>
<gene>
    <name evidence="1" type="ORF">ACN38_g4785</name>
</gene>
<dbReference type="OrthoDB" id="5423185at2759"/>